<evidence type="ECO:0000256" key="16">
    <source>
        <dbReference type="HAMAP-Rule" id="MF_04006"/>
    </source>
</evidence>
<evidence type="ECO:0000256" key="2">
    <source>
        <dbReference type="ARBA" id="ARBA00022518"/>
    </source>
</evidence>
<keyword evidence="4 16" id="KW-0945">Host-virus interaction</keyword>
<evidence type="ECO:0000313" key="18">
    <source>
        <dbReference type="EMBL" id="ALP46951.1"/>
    </source>
</evidence>
<comment type="similarity">
    <text evidence="1 16 17">Belongs to the papillomaviridae E6 protein family.</text>
</comment>
<evidence type="ECO:0000256" key="3">
    <source>
        <dbReference type="ARBA" id="ARBA00022562"/>
    </source>
</evidence>
<evidence type="ECO:0000256" key="12">
    <source>
        <dbReference type="ARBA" id="ARBA00023163"/>
    </source>
</evidence>
<keyword evidence="14 16" id="KW-0899">Viral immunoevasion</keyword>
<dbReference type="OrthoDB" id="27353at10239"/>
<dbReference type="GeneID" id="37620239"/>
<organism evidence="18 19">
    <name type="scientific">Pudu puda papillomavirus 1</name>
    <dbReference type="NCBI Taxonomy" id="1747360"/>
    <lineage>
        <taxon>Viruses</taxon>
        <taxon>Monodnaviria</taxon>
        <taxon>Shotokuvirae</taxon>
        <taxon>Cossaviricota</taxon>
        <taxon>Papovaviricetes</taxon>
        <taxon>Zurhausenvirales</taxon>
        <taxon>Papillomaviridae</taxon>
        <taxon>Firstpapillomavirinae</taxon>
        <taxon>Dyokappapapillomavirus</taxon>
        <taxon>Dyokappapapillomavirus 5</taxon>
    </lineage>
</organism>
<dbReference type="InterPro" id="IPR001334">
    <property type="entry name" value="E6"/>
</dbReference>
<dbReference type="GO" id="GO:0003677">
    <property type="term" value="F:DNA binding"/>
    <property type="evidence" value="ECO:0007669"/>
    <property type="project" value="UniProtKB-UniRule"/>
</dbReference>
<evidence type="ECO:0000256" key="11">
    <source>
        <dbReference type="ARBA" id="ARBA00023159"/>
    </source>
</evidence>
<feature type="zinc finger region" evidence="16">
    <location>
        <begin position="99"/>
        <end position="135"/>
    </location>
</feature>
<dbReference type="Proteomes" id="UP000241855">
    <property type="component" value="Genome"/>
</dbReference>
<evidence type="ECO:0000256" key="14">
    <source>
        <dbReference type="ARBA" id="ARBA00023280"/>
    </source>
</evidence>
<sequence length="145" mass="16857">MAGLPTSISSLLSEFGWCIDDLFLVCVFCDELMSLEDCTHFENAVLSLIWKNGWPYGCCQRCCRRAGYYECSNFYQFSIFGHDLETLTGQTLLQLCIRCYQCLKKLTLDDKLGLLWNNEPFHNIKNRWKGRCTQCRNAWDALHST</sequence>
<evidence type="ECO:0000256" key="9">
    <source>
        <dbReference type="ARBA" id="ARBA00023015"/>
    </source>
</evidence>
<dbReference type="GO" id="GO:0039648">
    <property type="term" value="P:symbiont-mediated perturbation of host ubiquitin-like protein modification"/>
    <property type="evidence" value="ECO:0007669"/>
    <property type="project" value="UniProtKB-UniRule"/>
</dbReference>
<dbReference type="GO" id="GO:0039502">
    <property type="term" value="P:symbiont-mediated suppression of host type I interferon-mediated signaling pathway"/>
    <property type="evidence" value="ECO:0007669"/>
    <property type="project" value="UniProtKB-UniRule"/>
</dbReference>
<gene>
    <name evidence="16 18" type="primary">E6</name>
</gene>
<evidence type="ECO:0000256" key="10">
    <source>
        <dbReference type="ARBA" id="ARBA00023125"/>
    </source>
</evidence>
<evidence type="ECO:0000256" key="13">
    <source>
        <dbReference type="ARBA" id="ARBA00023200"/>
    </source>
</evidence>
<keyword evidence="5 16" id="KW-1090">Inhibition of host innate immune response by virus</keyword>
<dbReference type="GO" id="GO:0008270">
    <property type="term" value="F:zinc ion binding"/>
    <property type="evidence" value="ECO:0007669"/>
    <property type="project" value="UniProtKB-KW"/>
</dbReference>
<keyword evidence="10 16" id="KW-0238">DNA-binding</keyword>
<keyword evidence="11 16" id="KW-0010">Activator</keyword>
<dbReference type="HAMAP" id="MF_04006">
    <property type="entry name" value="HPV_E6"/>
    <property type="match status" value="1"/>
</dbReference>
<dbReference type="GO" id="GO:0042025">
    <property type="term" value="C:host cell nucleus"/>
    <property type="evidence" value="ECO:0007669"/>
    <property type="project" value="UniProtKB-SubCell"/>
</dbReference>
<evidence type="ECO:0000256" key="15">
    <source>
        <dbReference type="ARBA" id="ARBA00023323"/>
    </source>
</evidence>
<accession>A0A1I9KI84</accession>
<keyword evidence="13 16" id="KW-1035">Host cytoplasm</keyword>
<keyword evidence="8 16" id="KW-0862">Zinc</keyword>
<evidence type="ECO:0000256" key="8">
    <source>
        <dbReference type="ARBA" id="ARBA00022833"/>
    </source>
</evidence>
<keyword evidence="12 16" id="KW-0804">Transcription</keyword>
<dbReference type="GO" id="GO:0006351">
    <property type="term" value="P:DNA-templated transcription"/>
    <property type="evidence" value="ECO:0007669"/>
    <property type="project" value="UniProtKB-UniRule"/>
</dbReference>
<keyword evidence="19" id="KW-1185">Reference proteome</keyword>
<evidence type="ECO:0000256" key="5">
    <source>
        <dbReference type="ARBA" id="ARBA00022632"/>
    </source>
</evidence>
<name>A0A1I9KI84_9PAPI</name>
<dbReference type="Gene3D" id="3.30.240.40">
    <property type="entry name" value="E6 early regulatory protein"/>
    <property type="match status" value="2"/>
</dbReference>
<proteinExistence type="inferred from homology"/>
<keyword evidence="3 16" id="KW-1048">Host nucleus</keyword>
<comment type="subunit">
    <text evidence="16">Forms homodimers. Interacts with ubiquitin-protein ligase UBE3A/E6-AP; this interaction stimulates UBE3A ubiquitin activity. Interacts with host BAK1.</text>
</comment>
<evidence type="ECO:0000256" key="4">
    <source>
        <dbReference type="ARBA" id="ARBA00022581"/>
    </source>
</evidence>
<dbReference type="GO" id="GO:0052170">
    <property type="term" value="P:symbiont-mediated suppression of host innate immune response"/>
    <property type="evidence" value="ECO:0007669"/>
    <property type="project" value="UniProtKB-KW"/>
</dbReference>
<feature type="zinc finger region" evidence="16">
    <location>
        <begin position="26"/>
        <end position="62"/>
    </location>
</feature>
<keyword evidence="15 16" id="KW-1119">Modulation of host cell apoptosis by virus</keyword>
<dbReference type="InterPro" id="IPR038575">
    <property type="entry name" value="E6_sf"/>
</dbReference>
<dbReference type="GO" id="GO:0006355">
    <property type="term" value="P:regulation of DNA-templated transcription"/>
    <property type="evidence" value="ECO:0007669"/>
    <property type="project" value="UniProtKB-UniRule"/>
</dbReference>
<keyword evidence="7 16" id="KW-0863">Zinc-finger</keyword>
<reference evidence="19" key="1">
    <citation type="submission" date="2015-10" db="EMBL/GenBank/DDBJ databases">
        <title>Exploring papillomavirus diversity in european mammals.</title>
        <authorList>
            <person name="Mengual-Chulia B."/>
            <person name="Wittstatt U."/>
            <person name="Gottschling M."/>
            <person name="Bravo I.G."/>
        </authorList>
    </citation>
    <scope>NUCLEOTIDE SEQUENCE [LARGE SCALE GENOMIC DNA]</scope>
</reference>
<comment type="subcellular location">
    <subcellularLocation>
        <location evidence="16 17">Host cytoplasm</location>
    </subcellularLocation>
    <subcellularLocation>
        <location evidence="16 17">Host nucleus</location>
    </subcellularLocation>
</comment>
<keyword evidence="9 16" id="KW-0805">Transcription regulation</keyword>
<dbReference type="Pfam" id="PF00518">
    <property type="entry name" value="E6"/>
    <property type="match status" value="1"/>
</dbReference>
<evidence type="ECO:0000256" key="17">
    <source>
        <dbReference type="RuleBase" id="RU363123"/>
    </source>
</evidence>
<evidence type="ECO:0000256" key="7">
    <source>
        <dbReference type="ARBA" id="ARBA00022771"/>
    </source>
</evidence>
<evidence type="ECO:0000256" key="6">
    <source>
        <dbReference type="ARBA" id="ARBA00022723"/>
    </source>
</evidence>
<comment type="function">
    <text evidence="16">Plays a major role in the induction and maintenance of cellular transformation. E6 associates with host UBE3A/E6-AP ubiquitin-protein ligase and modulates its activity. Protects host keratinocytes from apoptosis by mediating the degradation of host BAK1. May also inhibit host immune response.</text>
</comment>
<evidence type="ECO:0000256" key="1">
    <source>
        <dbReference type="ARBA" id="ARBA00006346"/>
    </source>
</evidence>
<dbReference type="GO" id="GO:0030430">
    <property type="term" value="C:host cell cytoplasm"/>
    <property type="evidence" value="ECO:0007669"/>
    <property type="project" value="UniProtKB-SubCell"/>
</dbReference>
<dbReference type="KEGG" id="vg:37620239"/>
<evidence type="ECO:0000313" key="19">
    <source>
        <dbReference type="Proteomes" id="UP000241855"/>
    </source>
</evidence>
<dbReference type="SUPFAM" id="SSF161229">
    <property type="entry name" value="E6 C-terminal domain-like"/>
    <property type="match status" value="2"/>
</dbReference>
<dbReference type="GO" id="GO:0052150">
    <property type="term" value="P:symbiont-mediated perturbation of host apoptosis"/>
    <property type="evidence" value="ECO:0007669"/>
    <property type="project" value="UniProtKB-KW"/>
</dbReference>
<keyword evidence="2 16" id="KW-0244">Early protein</keyword>
<dbReference type="RefSeq" id="YP_009508742.1">
    <property type="nucleotide sequence ID" value="NC_039037.1"/>
</dbReference>
<dbReference type="EMBL" id="KT932713">
    <property type="protein sequence ID" value="ALP46951.1"/>
    <property type="molecule type" value="Genomic_DNA"/>
</dbReference>
<protein>
    <recommendedName>
        <fullName evidence="16 17">Protein E6</fullName>
    </recommendedName>
</protein>
<comment type="caution">
    <text evidence="16">Lacks conserved residue(s) required for the propagation of feature annotation.</text>
</comment>
<keyword evidence="6 16" id="KW-0479">Metal-binding</keyword>